<dbReference type="InterPro" id="IPR001841">
    <property type="entry name" value="Znf_RING"/>
</dbReference>
<dbReference type="GO" id="GO:0005737">
    <property type="term" value="C:cytoplasm"/>
    <property type="evidence" value="ECO:0007669"/>
    <property type="project" value="TreeGrafter"/>
</dbReference>
<keyword evidence="5" id="KW-0862">Zinc</keyword>
<dbReference type="Pfam" id="PF13639">
    <property type="entry name" value="zf-RING_2"/>
    <property type="match status" value="1"/>
</dbReference>
<organism evidence="9 10">
    <name type="scientific">Oldenlandia corymbosa var. corymbosa</name>
    <dbReference type="NCBI Taxonomy" id="529605"/>
    <lineage>
        <taxon>Eukaryota</taxon>
        <taxon>Viridiplantae</taxon>
        <taxon>Streptophyta</taxon>
        <taxon>Embryophyta</taxon>
        <taxon>Tracheophyta</taxon>
        <taxon>Spermatophyta</taxon>
        <taxon>Magnoliopsida</taxon>
        <taxon>eudicotyledons</taxon>
        <taxon>Gunneridae</taxon>
        <taxon>Pentapetalae</taxon>
        <taxon>asterids</taxon>
        <taxon>lamiids</taxon>
        <taxon>Gentianales</taxon>
        <taxon>Rubiaceae</taxon>
        <taxon>Rubioideae</taxon>
        <taxon>Spermacoceae</taxon>
        <taxon>Hedyotis-Oldenlandia complex</taxon>
        <taxon>Oldenlandia</taxon>
    </lineage>
</organism>
<evidence type="ECO:0000256" key="6">
    <source>
        <dbReference type="PROSITE-ProRule" id="PRU00175"/>
    </source>
</evidence>
<protein>
    <recommendedName>
        <fullName evidence="2">RING-type E3 ubiquitin transferase</fullName>
        <ecNumber evidence="2">2.3.2.27</ecNumber>
    </recommendedName>
</protein>
<dbReference type="Gene3D" id="3.30.40.10">
    <property type="entry name" value="Zinc/RING finger domain, C3HC4 (zinc finger)"/>
    <property type="match status" value="1"/>
</dbReference>
<name>A0AAV1CUB8_OLDCO</name>
<evidence type="ECO:0000313" key="9">
    <source>
        <dbReference type="EMBL" id="CAI9098595.1"/>
    </source>
</evidence>
<dbReference type="SUPFAM" id="SSF57850">
    <property type="entry name" value="RING/U-box"/>
    <property type="match status" value="1"/>
</dbReference>
<evidence type="ECO:0000256" key="1">
    <source>
        <dbReference type="ARBA" id="ARBA00000900"/>
    </source>
</evidence>
<feature type="region of interest" description="Disordered" evidence="7">
    <location>
        <begin position="174"/>
        <end position="203"/>
    </location>
</feature>
<dbReference type="GO" id="GO:0061630">
    <property type="term" value="F:ubiquitin protein ligase activity"/>
    <property type="evidence" value="ECO:0007669"/>
    <property type="project" value="UniProtKB-EC"/>
</dbReference>
<evidence type="ECO:0000259" key="8">
    <source>
        <dbReference type="PROSITE" id="PS50089"/>
    </source>
</evidence>
<keyword evidence="3" id="KW-0479">Metal-binding</keyword>
<evidence type="ECO:0000256" key="7">
    <source>
        <dbReference type="SAM" id="MobiDB-lite"/>
    </source>
</evidence>
<dbReference type="InterPro" id="IPR013083">
    <property type="entry name" value="Znf_RING/FYVE/PHD"/>
</dbReference>
<keyword evidence="4 6" id="KW-0863">Zinc-finger</keyword>
<gene>
    <name evidence="9" type="ORF">OLC1_LOCUS8765</name>
</gene>
<dbReference type="GO" id="GO:0016567">
    <property type="term" value="P:protein ubiquitination"/>
    <property type="evidence" value="ECO:0007669"/>
    <property type="project" value="TreeGrafter"/>
</dbReference>
<evidence type="ECO:0000313" key="10">
    <source>
        <dbReference type="Proteomes" id="UP001161247"/>
    </source>
</evidence>
<feature type="compositionally biased region" description="Acidic residues" evidence="7">
    <location>
        <begin position="272"/>
        <end position="291"/>
    </location>
</feature>
<evidence type="ECO:0000256" key="5">
    <source>
        <dbReference type="ARBA" id="ARBA00022833"/>
    </source>
</evidence>
<dbReference type="EC" id="2.3.2.27" evidence="2"/>
<keyword evidence="10" id="KW-1185">Reference proteome</keyword>
<proteinExistence type="predicted"/>
<dbReference type="SMART" id="SM00184">
    <property type="entry name" value="RING"/>
    <property type="match status" value="1"/>
</dbReference>
<feature type="domain" description="RING-type" evidence="8">
    <location>
        <begin position="299"/>
        <end position="342"/>
    </location>
</feature>
<dbReference type="PROSITE" id="PS50089">
    <property type="entry name" value="ZF_RING_2"/>
    <property type="match status" value="1"/>
</dbReference>
<evidence type="ECO:0000256" key="3">
    <source>
        <dbReference type="ARBA" id="ARBA00022723"/>
    </source>
</evidence>
<evidence type="ECO:0000256" key="4">
    <source>
        <dbReference type="ARBA" id="ARBA00022771"/>
    </source>
</evidence>
<comment type="catalytic activity">
    <reaction evidence="1">
        <text>S-ubiquitinyl-[E2 ubiquitin-conjugating enzyme]-L-cysteine + [acceptor protein]-L-lysine = [E2 ubiquitin-conjugating enzyme]-L-cysteine + N(6)-ubiquitinyl-[acceptor protein]-L-lysine.</text>
        <dbReference type="EC" id="2.3.2.27"/>
    </reaction>
</comment>
<dbReference type="EMBL" id="OX459120">
    <property type="protein sequence ID" value="CAI9098595.1"/>
    <property type="molecule type" value="Genomic_DNA"/>
</dbReference>
<accession>A0AAV1CUB8</accession>
<reference evidence="9" key="1">
    <citation type="submission" date="2023-03" db="EMBL/GenBank/DDBJ databases">
        <authorList>
            <person name="Julca I."/>
        </authorList>
    </citation>
    <scope>NUCLEOTIDE SEQUENCE</scope>
</reference>
<dbReference type="PANTHER" id="PTHR15710">
    <property type="entry name" value="E3 UBIQUITIN-PROTEIN LIGASE PRAJA"/>
    <property type="match status" value="1"/>
</dbReference>
<dbReference type="GO" id="GO:0008270">
    <property type="term" value="F:zinc ion binding"/>
    <property type="evidence" value="ECO:0007669"/>
    <property type="project" value="UniProtKB-KW"/>
</dbReference>
<dbReference type="PANTHER" id="PTHR15710:SF196">
    <property type="entry name" value="F6A14.12 PROTEIN-RELATED"/>
    <property type="match status" value="1"/>
</dbReference>
<sequence>MGNMTKDVIYCPKIRLFRWNEKLVDKKNLLTDSRGFCLFDVISTAVAKTDHPDLDKIGFKRAYNRNCDRVTTFELDSFLSAVEAADDDDDDDRRRHQDSLIELATTLVAGTSLFTAETAAELGRQISTHFANDYHQLENKGKLFGSSIGGGPRFVMVVQIRILRLFEYIGTEPQSPPLDETLTDNRNGDEEGESSSDSDKVDEYLENWGPDEVRWYHYSDEAAAFWLGLRNYLGEPKHDDNLLTKPITKEEPRGLWEIPPTSLALRHLRTDDSEEPEPGKEGDEDDEDDEEEMSDKFSCSICLNGFEVDFLDNIERTVCGHVFHRTCIWIWLYRANSCPVCRRSLPLLASNVYIFKIET</sequence>
<dbReference type="AlphaFoldDB" id="A0AAV1CUB8"/>
<dbReference type="Proteomes" id="UP001161247">
    <property type="component" value="Chromosome 3"/>
</dbReference>
<feature type="region of interest" description="Disordered" evidence="7">
    <location>
        <begin position="267"/>
        <end position="291"/>
    </location>
</feature>
<evidence type="ECO:0000256" key="2">
    <source>
        <dbReference type="ARBA" id="ARBA00012483"/>
    </source>
</evidence>